<accession>A0AAW1R5J3</accession>
<dbReference type="SUPFAM" id="SSF52200">
    <property type="entry name" value="Toll/Interleukin receptor TIR domain"/>
    <property type="match status" value="1"/>
</dbReference>
<dbReference type="Gene3D" id="3.40.50.10140">
    <property type="entry name" value="Toll/interleukin-1 receptor homology (TIR) domain"/>
    <property type="match status" value="1"/>
</dbReference>
<comment type="caution">
    <text evidence="1">The sequence shown here is derived from an EMBL/GenBank/DDBJ whole genome shotgun (WGS) entry which is preliminary data.</text>
</comment>
<protein>
    <recommendedName>
        <fullName evidence="3">TIR domain-containing protein</fullName>
    </recommendedName>
</protein>
<dbReference type="Proteomes" id="UP001489004">
    <property type="component" value="Unassembled WGS sequence"/>
</dbReference>
<dbReference type="AlphaFoldDB" id="A0AAW1R5J3"/>
<gene>
    <name evidence="1" type="ORF">WJX72_002136</name>
</gene>
<organism evidence="1 2">
    <name type="scientific">[Myrmecia] bisecta</name>
    <dbReference type="NCBI Taxonomy" id="41462"/>
    <lineage>
        <taxon>Eukaryota</taxon>
        <taxon>Viridiplantae</taxon>
        <taxon>Chlorophyta</taxon>
        <taxon>core chlorophytes</taxon>
        <taxon>Trebouxiophyceae</taxon>
        <taxon>Trebouxiales</taxon>
        <taxon>Trebouxiaceae</taxon>
        <taxon>Myrmecia</taxon>
    </lineage>
</organism>
<evidence type="ECO:0000313" key="1">
    <source>
        <dbReference type="EMBL" id="KAK9828800.1"/>
    </source>
</evidence>
<evidence type="ECO:0000313" key="2">
    <source>
        <dbReference type="Proteomes" id="UP001489004"/>
    </source>
</evidence>
<proteinExistence type="predicted"/>
<dbReference type="EMBL" id="JALJOR010000001">
    <property type="protein sequence ID" value="KAK9828800.1"/>
    <property type="molecule type" value="Genomic_DNA"/>
</dbReference>
<sequence>MTPTGPTLDLRSACAKVSAFSLRMANTGELSGASSSVASARHEGQSSRAGAPYDVFISHRGPDTKRGFVSHLRDALRASGALGSVGATTGAQCKSSFTWESELVDDVKSAVLRALNWQGLYVTQYPVGIEARVNALLDVLHSC</sequence>
<keyword evidence="2" id="KW-1185">Reference proteome</keyword>
<name>A0AAW1R5J3_9CHLO</name>
<evidence type="ECO:0008006" key="3">
    <source>
        <dbReference type="Google" id="ProtNLM"/>
    </source>
</evidence>
<reference evidence="1 2" key="1">
    <citation type="journal article" date="2024" name="Nat. Commun.">
        <title>Phylogenomics reveals the evolutionary origins of lichenization in chlorophyte algae.</title>
        <authorList>
            <person name="Puginier C."/>
            <person name="Libourel C."/>
            <person name="Otte J."/>
            <person name="Skaloud P."/>
            <person name="Haon M."/>
            <person name="Grisel S."/>
            <person name="Petersen M."/>
            <person name="Berrin J.G."/>
            <person name="Delaux P.M."/>
            <person name="Dal Grande F."/>
            <person name="Keller J."/>
        </authorList>
    </citation>
    <scope>NUCLEOTIDE SEQUENCE [LARGE SCALE GENOMIC DNA]</scope>
    <source>
        <strain evidence="1 2">SAG 2043</strain>
    </source>
</reference>
<dbReference type="InterPro" id="IPR035897">
    <property type="entry name" value="Toll_tir_struct_dom_sf"/>
</dbReference>